<dbReference type="Gene3D" id="2.40.30.170">
    <property type="match status" value="1"/>
</dbReference>
<feature type="region of interest" description="Disordered" evidence="6">
    <location>
        <begin position="439"/>
        <end position="492"/>
    </location>
</feature>
<dbReference type="EMBL" id="JBHSWI010000001">
    <property type="protein sequence ID" value="MFC6645893.1"/>
    <property type="molecule type" value="Genomic_DNA"/>
</dbReference>
<dbReference type="InterPro" id="IPR058624">
    <property type="entry name" value="MdtA-like_HH"/>
</dbReference>
<comment type="similarity">
    <text evidence="2">Belongs to the membrane fusion protein (MFP) (TC 8.A.1) family.</text>
</comment>
<dbReference type="Pfam" id="PF25944">
    <property type="entry name" value="Beta-barrel_RND"/>
    <property type="match status" value="1"/>
</dbReference>
<dbReference type="InterPro" id="IPR058625">
    <property type="entry name" value="MdtA-like_BSH"/>
</dbReference>
<sequence>MSDPHNEPRQQPTVTDPSHLLPEHATETTAGTSKRRLWIVVFIVLLVVAIIFWRIHSNNVATAAQAKKDAAAANRPVPVQTYNVQQKTVPVFLSALGTVTAYNTVTLSSRVDGQLLQVNFREGQAVKKGQLLLQIDPRPYQATLDQALGTLAKDEANLKYAQAEAQRYSALYQAGVVSKESQQTQVSTAGQAEGTVKADRAAVESARVNLGYTRIYSPIDGVVGLRQVDPGNLVTAASNTGLVVITQIHPIAVVFTLPEDQIPLVQNALKGGAKLVAEAYDRSDSHKIAAGTLLTIDNQIDTTTGTAKLKAIFENTDGNLFANQFVNVRLILRERQNATLIPTAAIQSGTQGDYVFVVNDGPTPENKKKNMPATSKGEKAGKSDDTSTADSNDNKPKYHADQVPVHVDFVIGTMSVLKDGELNGGQQVVVDGQEKLVDGNNVTPTAAKTPPAPATGSSSMSGSEQSTPVSPASGHHAHNASGPGSTVSGGQN</sequence>
<feature type="region of interest" description="Disordered" evidence="6">
    <location>
        <begin position="1"/>
        <end position="27"/>
    </location>
</feature>
<dbReference type="InterPro" id="IPR006143">
    <property type="entry name" value="RND_pump_MFP"/>
</dbReference>
<comment type="subcellular location">
    <subcellularLocation>
        <location evidence="1">Cell membrane</location>
    </subcellularLocation>
</comment>
<keyword evidence="7" id="KW-0812">Transmembrane</keyword>
<dbReference type="Gene3D" id="2.40.420.20">
    <property type="match status" value="1"/>
</dbReference>
<comment type="caution">
    <text evidence="11">The sequence shown here is derived from an EMBL/GenBank/DDBJ whole genome shotgun (WGS) entry which is preliminary data.</text>
</comment>
<feature type="domain" description="Multidrug resistance protein MdtA-like beta-barrel" evidence="10">
    <location>
        <begin position="250"/>
        <end position="330"/>
    </location>
</feature>
<dbReference type="Gene3D" id="1.10.287.470">
    <property type="entry name" value="Helix hairpin bin"/>
    <property type="match status" value="1"/>
</dbReference>
<dbReference type="NCBIfam" id="TIGR01730">
    <property type="entry name" value="RND_mfp"/>
    <property type="match status" value="1"/>
</dbReference>
<dbReference type="SUPFAM" id="SSF111369">
    <property type="entry name" value="HlyD-like secretion proteins"/>
    <property type="match status" value="1"/>
</dbReference>
<name>A0ABW1ZCG9_9BACT</name>
<reference evidence="12" key="1">
    <citation type="journal article" date="2019" name="Int. J. Syst. Evol. Microbiol.">
        <title>The Global Catalogue of Microorganisms (GCM) 10K type strain sequencing project: providing services to taxonomists for standard genome sequencing and annotation.</title>
        <authorList>
            <consortium name="The Broad Institute Genomics Platform"/>
            <consortium name="The Broad Institute Genome Sequencing Center for Infectious Disease"/>
            <person name="Wu L."/>
            <person name="Ma J."/>
        </authorList>
    </citation>
    <scope>NUCLEOTIDE SEQUENCE [LARGE SCALE GENOMIC DNA]</scope>
    <source>
        <strain evidence="12">CGMCC 1.16026</strain>
    </source>
</reference>
<feature type="compositionally biased region" description="Low complexity" evidence="6">
    <location>
        <begin position="443"/>
        <end position="466"/>
    </location>
</feature>
<feature type="region of interest" description="Disordered" evidence="6">
    <location>
        <begin position="358"/>
        <end position="401"/>
    </location>
</feature>
<feature type="transmembrane region" description="Helical" evidence="7">
    <location>
        <begin position="37"/>
        <end position="55"/>
    </location>
</feature>
<protein>
    <submittedName>
        <fullName evidence="11">Efflux RND transporter periplasmic adaptor subunit</fullName>
    </submittedName>
</protein>
<evidence type="ECO:0000259" key="10">
    <source>
        <dbReference type="Pfam" id="PF25944"/>
    </source>
</evidence>
<accession>A0ABW1ZCG9</accession>
<keyword evidence="3" id="KW-1003">Cell membrane</keyword>
<evidence type="ECO:0000259" key="8">
    <source>
        <dbReference type="Pfam" id="PF25876"/>
    </source>
</evidence>
<dbReference type="PANTHER" id="PTHR30469">
    <property type="entry name" value="MULTIDRUG RESISTANCE PROTEIN MDTA"/>
    <property type="match status" value="1"/>
</dbReference>
<dbReference type="PANTHER" id="PTHR30469:SF12">
    <property type="entry name" value="MULTIDRUG RESISTANCE PROTEIN MDTA"/>
    <property type="match status" value="1"/>
</dbReference>
<dbReference type="InterPro" id="IPR058626">
    <property type="entry name" value="MdtA-like_b-barrel"/>
</dbReference>
<dbReference type="Pfam" id="PF25917">
    <property type="entry name" value="BSH_RND"/>
    <property type="match status" value="1"/>
</dbReference>
<feature type="domain" description="Multidrug resistance protein MdtA-like alpha-helical hairpin" evidence="8">
    <location>
        <begin position="143"/>
        <end position="213"/>
    </location>
</feature>
<evidence type="ECO:0000256" key="7">
    <source>
        <dbReference type="SAM" id="Phobius"/>
    </source>
</evidence>
<dbReference type="Pfam" id="PF25876">
    <property type="entry name" value="HH_MFP_RND"/>
    <property type="match status" value="1"/>
</dbReference>
<evidence type="ECO:0000259" key="9">
    <source>
        <dbReference type="Pfam" id="PF25917"/>
    </source>
</evidence>
<keyword evidence="12" id="KW-1185">Reference proteome</keyword>
<dbReference type="RefSeq" id="WP_263369604.1">
    <property type="nucleotide sequence ID" value="NZ_JAGSYD010000001.1"/>
</dbReference>
<dbReference type="Gene3D" id="2.40.50.100">
    <property type="match status" value="1"/>
</dbReference>
<evidence type="ECO:0000256" key="1">
    <source>
        <dbReference type="ARBA" id="ARBA00004236"/>
    </source>
</evidence>
<keyword evidence="4" id="KW-0997">Cell inner membrane</keyword>
<feature type="compositionally biased region" description="Polar residues" evidence="6">
    <location>
        <begin position="482"/>
        <end position="492"/>
    </location>
</feature>
<keyword evidence="5 7" id="KW-0472">Membrane</keyword>
<feature type="domain" description="Multidrug resistance protein MdtA-like barrel-sandwich hybrid" evidence="9">
    <location>
        <begin position="103"/>
        <end position="246"/>
    </location>
</feature>
<feature type="compositionally biased region" description="Basic and acidic residues" evidence="6">
    <location>
        <begin position="376"/>
        <end position="385"/>
    </location>
</feature>
<evidence type="ECO:0000313" key="12">
    <source>
        <dbReference type="Proteomes" id="UP001596391"/>
    </source>
</evidence>
<organism evidence="11 12">
    <name type="scientific">Granulicella cerasi</name>
    <dbReference type="NCBI Taxonomy" id="741063"/>
    <lineage>
        <taxon>Bacteria</taxon>
        <taxon>Pseudomonadati</taxon>
        <taxon>Acidobacteriota</taxon>
        <taxon>Terriglobia</taxon>
        <taxon>Terriglobales</taxon>
        <taxon>Acidobacteriaceae</taxon>
        <taxon>Granulicella</taxon>
    </lineage>
</organism>
<dbReference type="Proteomes" id="UP001596391">
    <property type="component" value="Unassembled WGS sequence"/>
</dbReference>
<evidence type="ECO:0000256" key="4">
    <source>
        <dbReference type="ARBA" id="ARBA00022519"/>
    </source>
</evidence>
<gene>
    <name evidence="11" type="ORF">ACFQBQ_09950</name>
</gene>
<evidence type="ECO:0000313" key="11">
    <source>
        <dbReference type="EMBL" id="MFC6645893.1"/>
    </source>
</evidence>
<evidence type="ECO:0000256" key="5">
    <source>
        <dbReference type="ARBA" id="ARBA00023136"/>
    </source>
</evidence>
<proteinExistence type="inferred from homology"/>
<keyword evidence="7" id="KW-1133">Transmembrane helix</keyword>
<evidence type="ECO:0000256" key="2">
    <source>
        <dbReference type="ARBA" id="ARBA00009477"/>
    </source>
</evidence>
<evidence type="ECO:0000256" key="3">
    <source>
        <dbReference type="ARBA" id="ARBA00022475"/>
    </source>
</evidence>
<evidence type="ECO:0000256" key="6">
    <source>
        <dbReference type="SAM" id="MobiDB-lite"/>
    </source>
</evidence>